<dbReference type="PANTHER" id="PTHR42976">
    <property type="entry name" value="BIFUNCTIONAL CHITINASE/LYSOZYME-RELATED"/>
    <property type="match status" value="1"/>
</dbReference>
<reference evidence="13 14" key="1">
    <citation type="submission" date="2017-12" db="EMBL/GenBank/DDBJ databases">
        <title>Characterization of six clinical isolates of Enterochimera gen. nov., a novel genus of the Yersiniaciae family and the three species Enterochimera arupensis sp. nov., Enterochimera coloradensis sp. nov, and Enterochimera californica sp. nov.</title>
        <authorList>
            <person name="Rossi A."/>
            <person name="Fisher M."/>
        </authorList>
    </citation>
    <scope>NUCLEOTIDE SEQUENCE [LARGE SCALE GENOMIC DNA]</scope>
    <source>
        <strain evidence="14">2015-Iso6</strain>
    </source>
</reference>
<dbReference type="InterPro" id="IPR003610">
    <property type="entry name" value="CBM5/12"/>
</dbReference>
<comment type="caution">
    <text evidence="13">The sequence shown here is derived from an EMBL/GenBank/DDBJ whole genome shotgun (WGS) entry which is preliminary data.</text>
</comment>
<dbReference type="InterPro" id="IPR036573">
    <property type="entry name" value="CBM_sf_5/12"/>
</dbReference>
<keyword evidence="7" id="KW-0119">Carbohydrate metabolism</keyword>
<dbReference type="GO" id="GO:0005576">
    <property type="term" value="C:extracellular region"/>
    <property type="evidence" value="ECO:0007669"/>
    <property type="project" value="InterPro"/>
</dbReference>
<dbReference type="SUPFAM" id="SSF51055">
    <property type="entry name" value="Carbohydrate binding domain"/>
    <property type="match status" value="1"/>
</dbReference>
<feature type="domain" description="GH18" evidence="12">
    <location>
        <begin position="275"/>
        <end position="567"/>
    </location>
</feature>
<dbReference type="SUPFAM" id="SSF51445">
    <property type="entry name" value="(Trans)glycosidases"/>
    <property type="match status" value="1"/>
</dbReference>
<feature type="chain" id="PRO_5014956901" description="chitinase" evidence="11">
    <location>
        <begin position="25"/>
        <end position="818"/>
    </location>
</feature>
<name>A0A2N5E0E9_9GAMM</name>
<gene>
    <name evidence="13" type="ORF">CYR55_16875</name>
</gene>
<keyword evidence="6" id="KW-0146">Chitin degradation</keyword>
<evidence type="ECO:0000256" key="9">
    <source>
        <dbReference type="ARBA" id="ARBA00023326"/>
    </source>
</evidence>
<evidence type="ECO:0000256" key="11">
    <source>
        <dbReference type="SAM" id="SignalP"/>
    </source>
</evidence>
<protein>
    <recommendedName>
        <fullName evidence="2">chitinase</fullName>
        <ecNumber evidence="2">3.2.1.14</ecNumber>
    </recommendedName>
</protein>
<feature type="region of interest" description="Disordered" evidence="10">
    <location>
        <begin position="179"/>
        <end position="199"/>
    </location>
</feature>
<accession>A0A2N5E0E9</accession>
<dbReference type="RefSeq" id="WP_101817524.1">
    <property type="nucleotide sequence ID" value="NZ_PJZF01000016.1"/>
</dbReference>
<dbReference type="OrthoDB" id="6018988at2"/>
<evidence type="ECO:0000256" key="6">
    <source>
        <dbReference type="ARBA" id="ARBA00023024"/>
    </source>
</evidence>
<keyword evidence="4 11" id="KW-0732">Signal</keyword>
<keyword evidence="8" id="KW-0326">Glycosidase</keyword>
<dbReference type="GO" id="GO:0006032">
    <property type="term" value="P:chitin catabolic process"/>
    <property type="evidence" value="ECO:0007669"/>
    <property type="project" value="UniProtKB-KW"/>
</dbReference>
<evidence type="ECO:0000256" key="2">
    <source>
        <dbReference type="ARBA" id="ARBA00012729"/>
    </source>
</evidence>
<dbReference type="GO" id="GO:0030246">
    <property type="term" value="F:carbohydrate binding"/>
    <property type="evidence" value="ECO:0007669"/>
    <property type="project" value="InterPro"/>
</dbReference>
<dbReference type="AlphaFoldDB" id="A0A2N5E0E9"/>
<evidence type="ECO:0000256" key="8">
    <source>
        <dbReference type="ARBA" id="ARBA00023295"/>
    </source>
</evidence>
<keyword evidence="3" id="KW-0147">Chitin-binding</keyword>
<organism evidence="13 14">
    <name type="scientific">Chimaeribacter californicus</name>
    <dbReference type="NCBI Taxonomy" id="2060067"/>
    <lineage>
        <taxon>Bacteria</taxon>
        <taxon>Pseudomonadati</taxon>
        <taxon>Pseudomonadota</taxon>
        <taxon>Gammaproteobacteria</taxon>
        <taxon>Enterobacterales</taxon>
        <taxon>Yersiniaceae</taxon>
        <taxon>Chimaeribacter</taxon>
    </lineage>
</organism>
<feature type="signal peptide" evidence="11">
    <location>
        <begin position="1"/>
        <end position="24"/>
    </location>
</feature>
<dbReference type="FunFam" id="3.20.20.80:FF:000118">
    <property type="entry name" value="Probable bifunctional chitinase/lysozyme"/>
    <property type="match status" value="1"/>
</dbReference>
<dbReference type="Proteomes" id="UP000234240">
    <property type="component" value="Unassembled WGS sequence"/>
</dbReference>
<evidence type="ECO:0000256" key="5">
    <source>
        <dbReference type="ARBA" id="ARBA00022801"/>
    </source>
</evidence>
<evidence type="ECO:0000313" key="14">
    <source>
        <dbReference type="Proteomes" id="UP000234240"/>
    </source>
</evidence>
<dbReference type="InterPro" id="IPR052750">
    <property type="entry name" value="GH18_Chitinase"/>
</dbReference>
<keyword evidence="5" id="KW-0378">Hydrolase</keyword>
<evidence type="ECO:0000256" key="10">
    <source>
        <dbReference type="SAM" id="MobiDB-lite"/>
    </source>
</evidence>
<dbReference type="CDD" id="cd06543">
    <property type="entry name" value="GH18_PF-ChiA-like"/>
    <property type="match status" value="1"/>
</dbReference>
<dbReference type="GO" id="GO:0000272">
    <property type="term" value="P:polysaccharide catabolic process"/>
    <property type="evidence" value="ECO:0007669"/>
    <property type="project" value="UniProtKB-KW"/>
</dbReference>
<dbReference type="InterPro" id="IPR017853">
    <property type="entry name" value="GH"/>
</dbReference>
<dbReference type="PANTHER" id="PTHR42976:SF1">
    <property type="entry name" value="GH18 DOMAIN-CONTAINING PROTEIN-RELATED"/>
    <property type="match status" value="1"/>
</dbReference>
<dbReference type="PROSITE" id="PS51910">
    <property type="entry name" value="GH18_2"/>
    <property type="match status" value="1"/>
</dbReference>
<dbReference type="GO" id="GO:0008843">
    <property type="term" value="F:endochitinase activity"/>
    <property type="evidence" value="ECO:0007669"/>
    <property type="project" value="UniProtKB-EC"/>
</dbReference>
<dbReference type="InterPro" id="IPR001223">
    <property type="entry name" value="Glyco_hydro18_cat"/>
</dbReference>
<dbReference type="GO" id="GO:0008061">
    <property type="term" value="F:chitin binding"/>
    <property type="evidence" value="ECO:0007669"/>
    <property type="project" value="UniProtKB-KW"/>
</dbReference>
<dbReference type="Pfam" id="PF00704">
    <property type="entry name" value="Glyco_hydro_18"/>
    <property type="match status" value="1"/>
</dbReference>
<dbReference type="Gene3D" id="2.10.10.90">
    <property type="match status" value="1"/>
</dbReference>
<evidence type="ECO:0000256" key="1">
    <source>
        <dbReference type="ARBA" id="ARBA00000822"/>
    </source>
</evidence>
<comment type="catalytic activity">
    <reaction evidence="1">
        <text>Random endo-hydrolysis of N-acetyl-beta-D-glucosaminide (1-&gt;4)-beta-linkages in chitin and chitodextrins.</text>
        <dbReference type="EC" id="3.2.1.14"/>
    </reaction>
</comment>
<sequence>MKLTRISRALLAIGLTTGAASAFALEAWNGQEGGDTMQVIFDGSVYQNAWWVAAANCPKDAAADEANNPWRYLRTATSAEIAEYGNPTSCDINGGGTPVVHETFSTDKAYKEGDIVMYQDNSYKANGAVPAYSFIPAEGNPWQLYTPVDTWIASKTYNKGDVVKVNGQSYEALFYTIGDDPSNPANQNPDNNNGRPWKPLGATVEYTPEQLAAAPQFSAATLYPAGQLVQFRGQPYVAQAKVQHASPTDANPWAVYIDWAGTKERVGTPKNPWPAHVYAPYVDFSLNSIPDLAKLAKEQNVNHFTMAFVVAKSGDQCLPTWGTAYNLQDYTQYSKIKALREAGGDIMVSIGGANNAPLAAACKNDADLTQLYHDIVDNLNLNVLDFDIEGTWVADHESIQRRNRAVKAVQAKWKEEGRKVGIWYTLPILPTGLTAEGLYVLEDARDAGVDLAGINVMTMDYGNSVCQSDNTEGQNIHGTCATSAIDNMSAQLKKIWPAKSDKEINAMMGTTPMIGYNDVQGEVFYQSDAKLVMEDAVKRDLGMIGIWSMARDQPGIAKQVSPEHSGMTEQQAPMYAYSKIFAPFTHVDDEINPALAALKGFEVVISNGVPMTSLSLDRPAHEARNMNYTIELNGKYWAKSQYNRCYEWGTKKTDTVNDIVTCSWGIPLKVGDTLHLWNYSNGVQTPLETITVSEKTLEGKTSVAPIIGEQLKGFALALQEGKPVLQMTVTQEAHKASDVNFSIELNGKYIGKSQNGSIDHGKKTINTETNMVTGTWTNQLKAGDKIKLYRFSNSVYTPITETLLTSDMLKNGGSLINQ</sequence>
<evidence type="ECO:0000313" key="13">
    <source>
        <dbReference type="EMBL" id="PLR33681.1"/>
    </source>
</evidence>
<dbReference type="EC" id="3.2.1.14" evidence="2"/>
<proteinExistence type="predicted"/>
<feature type="compositionally biased region" description="Low complexity" evidence="10">
    <location>
        <begin position="179"/>
        <end position="193"/>
    </location>
</feature>
<dbReference type="EMBL" id="PJZF01000016">
    <property type="protein sequence ID" value="PLR33681.1"/>
    <property type="molecule type" value="Genomic_DNA"/>
</dbReference>
<evidence type="ECO:0000256" key="4">
    <source>
        <dbReference type="ARBA" id="ARBA00022729"/>
    </source>
</evidence>
<dbReference type="CDD" id="cd12215">
    <property type="entry name" value="ChiC_BD"/>
    <property type="match status" value="2"/>
</dbReference>
<dbReference type="SMART" id="SM00495">
    <property type="entry name" value="ChtBD3"/>
    <property type="match status" value="4"/>
</dbReference>
<dbReference type="Gene3D" id="3.20.20.80">
    <property type="entry name" value="Glycosidases"/>
    <property type="match status" value="1"/>
</dbReference>
<evidence type="ECO:0000259" key="12">
    <source>
        <dbReference type="PROSITE" id="PS51910"/>
    </source>
</evidence>
<keyword evidence="14" id="KW-1185">Reference proteome</keyword>
<evidence type="ECO:0000256" key="3">
    <source>
        <dbReference type="ARBA" id="ARBA00022669"/>
    </source>
</evidence>
<evidence type="ECO:0000256" key="7">
    <source>
        <dbReference type="ARBA" id="ARBA00023277"/>
    </source>
</evidence>
<keyword evidence="9" id="KW-0624">Polysaccharide degradation</keyword>